<dbReference type="EMBL" id="CP063190">
    <property type="protein sequence ID" value="WCZ35100.1"/>
    <property type="molecule type" value="Genomic_DNA"/>
</dbReference>
<evidence type="ECO:0000313" key="3">
    <source>
        <dbReference type="Proteomes" id="UP001220577"/>
    </source>
</evidence>
<feature type="region of interest" description="Disordered" evidence="1">
    <location>
        <begin position="111"/>
        <end position="141"/>
    </location>
</feature>
<organism evidence="2 3">
    <name type="scientific">Corynebacterium ihumii</name>
    <dbReference type="NCBI Taxonomy" id="1232427"/>
    <lineage>
        <taxon>Bacteria</taxon>
        <taxon>Bacillati</taxon>
        <taxon>Actinomycetota</taxon>
        <taxon>Actinomycetes</taxon>
        <taxon>Mycobacteriales</taxon>
        <taxon>Corynebacteriaceae</taxon>
        <taxon>Corynebacterium</taxon>
    </lineage>
</organism>
<keyword evidence="3" id="KW-1185">Reference proteome</keyword>
<feature type="compositionally biased region" description="Basic and acidic residues" evidence="1">
    <location>
        <begin position="125"/>
        <end position="141"/>
    </location>
</feature>
<protein>
    <submittedName>
        <fullName evidence="2">Uncharacterized protein</fullName>
    </submittedName>
</protein>
<reference evidence="2 3" key="1">
    <citation type="submission" date="2020-10" db="EMBL/GenBank/DDBJ databases">
        <title>Complete genome sequence of Corynebacterium ihumii DSM 45751.</title>
        <authorList>
            <person name="Ruckert C."/>
            <person name="Albersmeier A."/>
            <person name="Busche T."/>
            <person name="Jaenicke S."/>
            <person name="Winkler A."/>
            <person name="Friethjonsson O.H."/>
            <person name="Hreggviethsson G.O."/>
            <person name="Lambert C."/>
            <person name="Badcock D."/>
            <person name="Bernaerts K."/>
            <person name="Anne J."/>
            <person name="Economou A."/>
            <person name="Kalinowski J."/>
        </authorList>
    </citation>
    <scope>NUCLEOTIDE SEQUENCE [LARGE SCALE GENOMIC DNA]</scope>
    <source>
        <strain evidence="2 3">DSM 45751</strain>
    </source>
</reference>
<proteinExistence type="predicted"/>
<evidence type="ECO:0000256" key="1">
    <source>
        <dbReference type="SAM" id="MobiDB-lite"/>
    </source>
</evidence>
<sequence length="141" mass="16426">MINFDDLDFGEMSHEELAKMRKALQAEEKSRSNVTAERKTEFTSLWKEHRNSIDTLLDALYDDEEQYLAAAKTFRDDAMTKINQLQDEWDKSKNSAKYTNVLESLREYNAESAARSAARKRGAEKRRENAKAQERKANDEK</sequence>
<name>A0ABY7UGB5_9CORY</name>
<gene>
    <name evidence="2" type="ORF">CIHUM_08450</name>
</gene>
<evidence type="ECO:0000313" key="2">
    <source>
        <dbReference type="EMBL" id="WCZ35100.1"/>
    </source>
</evidence>
<dbReference type="Proteomes" id="UP001220577">
    <property type="component" value="Chromosome"/>
</dbReference>
<dbReference type="RefSeq" id="WP_034998236.1">
    <property type="nucleotide sequence ID" value="NZ_CP063190.1"/>
</dbReference>
<accession>A0ABY7UGB5</accession>